<keyword evidence="2" id="KW-1185">Reference proteome</keyword>
<protein>
    <submittedName>
        <fullName evidence="1">22010_t:CDS:1</fullName>
    </submittedName>
</protein>
<evidence type="ECO:0000313" key="2">
    <source>
        <dbReference type="Proteomes" id="UP000789405"/>
    </source>
</evidence>
<reference evidence="1" key="1">
    <citation type="submission" date="2021-06" db="EMBL/GenBank/DDBJ databases">
        <authorList>
            <person name="Kallberg Y."/>
            <person name="Tangrot J."/>
            <person name="Rosling A."/>
        </authorList>
    </citation>
    <scope>NUCLEOTIDE SEQUENCE</scope>
    <source>
        <strain evidence="1">MA453B</strain>
    </source>
</reference>
<dbReference type="Proteomes" id="UP000789405">
    <property type="component" value="Unassembled WGS sequence"/>
</dbReference>
<proteinExistence type="predicted"/>
<sequence>MHTKLTRFFEVCRNNPEAAELLYSKFPKFFYWKKEAWHQDFVYAAQQLGQNATSEDPLIINCALLEIEDHIKQYGKSLEDFPELPAIYYDLLDCNRQTQLFIEETTFPQNKLQQILEDVSLLNDEQ</sequence>
<evidence type="ECO:0000313" key="1">
    <source>
        <dbReference type="EMBL" id="CAG8772318.1"/>
    </source>
</evidence>
<dbReference type="OrthoDB" id="2417152at2759"/>
<feature type="non-terminal residue" evidence="1">
    <location>
        <position position="126"/>
    </location>
</feature>
<name>A0A9N9JA14_9GLOM</name>
<dbReference type="AlphaFoldDB" id="A0A9N9JA14"/>
<accession>A0A9N9JA14</accession>
<organism evidence="1 2">
    <name type="scientific">Dentiscutata erythropus</name>
    <dbReference type="NCBI Taxonomy" id="1348616"/>
    <lineage>
        <taxon>Eukaryota</taxon>
        <taxon>Fungi</taxon>
        <taxon>Fungi incertae sedis</taxon>
        <taxon>Mucoromycota</taxon>
        <taxon>Glomeromycotina</taxon>
        <taxon>Glomeromycetes</taxon>
        <taxon>Diversisporales</taxon>
        <taxon>Gigasporaceae</taxon>
        <taxon>Dentiscutata</taxon>
    </lineage>
</organism>
<comment type="caution">
    <text evidence="1">The sequence shown here is derived from an EMBL/GenBank/DDBJ whole genome shotgun (WGS) entry which is preliminary data.</text>
</comment>
<gene>
    <name evidence="1" type="ORF">DERYTH_LOCUS18803</name>
</gene>
<dbReference type="EMBL" id="CAJVPY010019627">
    <property type="protein sequence ID" value="CAG8772318.1"/>
    <property type="molecule type" value="Genomic_DNA"/>
</dbReference>